<feature type="non-terminal residue" evidence="1">
    <location>
        <position position="50"/>
    </location>
</feature>
<reference evidence="1 2" key="1">
    <citation type="submission" date="2016-10" db="EMBL/GenBank/DDBJ databases">
        <authorList>
            <person name="de Groot N.N."/>
        </authorList>
    </citation>
    <scope>NUCLEOTIDE SEQUENCE [LARGE SCALE GENOMIC DNA]</scope>
    <source>
        <strain evidence="1 2">DSM 16199</strain>
    </source>
</reference>
<evidence type="ECO:0000313" key="2">
    <source>
        <dbReference type="Proteomes" id="UP000199550"/>
    </source>
</evidence>
<accession>A0A1I4K233</accession>
<protein>
    <submittedName>
        <fullName evidence="1">Uncharacterized protein</fullName>
    </submittedName>
</protein>
<sequence>MTKTHVISNCATWGLTRSLKVFCPDLDIGMTKITAAQADKDATRLALTEA</sequence>
<dbReference type="Proteomes" id="UP000199550">
    <property type="component" value="Unassembled WGS sequence"/>
</dbReference>
<keyword evidence="2" id="KW-1185">Reference proteome</keyword>
<organism evidence="1 2">
    <name type="scientific">Loktanella salsilacus</name>
    <dbReference type="NCBI Taxonomy" id="195913"/>
    <lineage>
        <taxon>Bacteria</taxon>
        <taxon>Pseudomonadati</taxon>
        <taxon>Pseudomonadota</taxon>
        <taxon>Alphaproteobacteria</taxon>
        <taxon>Rhodobacterales</taxon>
        <taxon>Roseobacteraceae</taxon>
        <taxon>Loktanella</taxon>
    </lineage>
</organism>
<gene>
    <name evidence="1" type="ORF">SAMN04488004_1555</name>
</gene>
<proteinExistence type="predicted"/>
<dbReference type="EMBL" id="FOTF01000055">
    <property type="protein sequence ID" value="SFL72788.1"/>
    <property type="molecule type" value="Genomic_DNA"/>
</dbReference>
<dbReference type="AlphaFoldDB" id="A0A1I4K233"/>
<dbReference type="STRING" id="195913.SAMN04488004_1555"/>
<name>A0A1I4K233_9RHOB</name>
<evidence type="ECO:0000313" key="1">
    <source>
        <dbReference type="EMBL" id="SFL72788.1"/>
    </source>
</evidence>